<comment type="similarity">
    <text evidence="2">Belongs to the EMC4 family.</text>
</comment>
<evidence type="ECO:0000256" key="3">
    <source>
        <dbReference type="ARBA" id="ARBA00020820"/>
    </source>
</evidence>
<sequence length="568" mass="64541">VSWCSPYNDEPSSLPPSTTTTAPPQSCQSTINTTKSSSRALIIPAHDLTMGELGKRKRLAWGRRRALITTDQFQHRRLVPSFLKQIGFSRLNITHQASQAMTLSSMFPTFAARICSDAEIGVAHFGHCLLNLPITVDKSKAGISVFLRLLRSYKPFCYLHYFVFCYFSLVFYLHVSFSRLFVSHTWLLLRFRLLSSSASNLTICIHVWEGIIDDRGWCVSDDQFDLGNREEERQRRKPANHFLVLRRSFRSGDAAEELLRKNRSLRCNGFMRAEAPIQKGPNYESSHQCNTSTPVWEMTNFPSICTSQHINFPIIFGYKVYRLAFHIFASVIHFSSMQILTCPIVEERVYNLTVCLFCSGLSNIPGVVSIAALWLSEATVGTLDHIQKEGWHWTGTLVRYGLDSGWIDAQISTSIQRRYLLHIYIIIFKMEFTYNIYSRTIKAAVEFIDSSSTPCSRNIPDPLGFTRVPDDQDDSTLSHQKKDAKANRKSKKAWEVVQALFKNLMVMGFMMWTAGSKVHLFSIGIMFSALWQLLSALQGVGKVFAPYKDSKVDLLTLKLLFIALNLGG</sequence>
<keyword evidence="5" id="KW-0256">Endoplasmic reticulum</keyword>
<feature type="non-terminal residue" evidence="10">
    <location>
        <position position="1"/>
    </location>
</feature>
<keyword evidence="4 9" id="KW-0812">Transmembrane</keyword>
<dbReference type="InterPro" id="IPR009445">
    <property type="entry name" value="TMEM85/Emc4"/>
</dbReference>
<organism evidence="10 11">
    <name type="scientific">Ambrosia artemisiifolia</name>
    <name type="common">Common ragweed</name>
    <dbReference type="NCBI Taxonomy" id="4212"/>
    <lineage>
        <taxon>Eukaryota</taxon>
        <taxon>Viridiplantae</taxon>
        <taxon>Streptophyta</taxon>
        <taxon>Embryophyta</taxon>
        <taxon>Tracheophyta</taxon>
        <taxon>Spermatophyta</taxon>
        <taxon>Magnoliopsida</taxon>
        <taxon>eudicotyledons</taxon>
        <taxon>Gunneridae</taxon>
        <taxon>Pentapetalae</taxon>
        <taxon>asterids</taxon>
        <taxon>campanulids</taxon>
        <taxon>Asterales</taxon>
        <taxon>Asteraceae</taxon>
        <taxon>Asteroideae</taxon>
        <taxon>Heliantheae alliance</taxon>
        <taxon>Heliantheae</taxon>
        <taxon>Ambrosia</taxon>
    </lineage>
</organism>
<proteinExistence type="inferred from homology"/>
<feature type="transmembrane region" description="Helical" evidence="9">
    <location>
        <begin position="158"/>
        <end position="182"/>
    </location>
</feature>
<dbReference type="EMBL" id="JAMZMK010011456">
    <property type="protein sequence ID" value="KAI7727059.1"/>
    <property type="molecule type" value="Genomic_DNA"/>
</dbReference>
<dbReference type="PANTHER" id="PTHR19315">
    <property type="entry name" value="ER MEMBRANE PROTEIN COMPLEX SUBUNIT 4"/>
    <property type="match status" value="1"/>
</dbReference>
<evidence type="ECO:0000256" key="2">
    <source>
        <dbReference type="ARBA" id="ARBA00007715"/>
    </source>
</evidence>
<evidence type="ECO:0000256" key="5">
    <source>
        <dbReference type="ARBA" id="ARBA00022824"/>
    </source>
</evidence>
<evidence type="ECO:0000256" key="4">
    <source>
        <dbReference type="ARBA" id="ARBA00022692"/>
    </source>
</evidence>
<comment type="caution">
    <text evidence="10">The sequence shown here is derived from an EMBL/GenBank/DDBJ whole genome shotgun (WGS) entry which is preliminary data.</text>
</comment>
<feature type="compositionally biased region" description="Low complexity" evidence="8">
    <location>
        <begin position="11"/>
        <end position="30"/>
    </location>
</feature>
<dbReference type="AlphaFoldDB" id="A0AAD5G338"/>
<keyword evidence="7 9" id="KW-0472">Membrane</keyword>
<protein>
    <recommendedName>
        <fullName evidence="3">ER membrane protein complex subunit 4</fullName>
    </recommendedName>
</protein>
<evidence type="ECO:0000256" key="8">
    <source>
        <dbReference type="SAM" id="MobiDB-lite"/>
    </source>
</evidence>
<keyword evidence="11" id="KW-1185">Reference proteome</keyword>
<evidence type="ECO:0000256" key="1">
    <source>
        <dbReference type="ARBA" id="ARBA00004477"/>
    </source>
</evidence>
<accession>A0AAD5G338</accession>
<comment type="subcellular location">
    <subcellularLocation>
        <location evidence="1">Endoplasmic reticulum membrane</location>
        <topology evidence="1">Multi-pass membrane protein</topology>
    </subcellularLocation>
</comment>
<evidence type="ECO:0000313" key="11">
    <source>
        <dbReference type="Proteomes" id="UP001206925"/>
    </source>
</evidence>
<reference evidence="10" key="1">
    <citation type="submission" date="2022-06" db="EMBL/GenBank/DDBJ databases">
        <title>Uncovering the hologenomic basis of an extraordinary plant invasion.</title>
        <authorList>
            <person name="Bieker V.C."/>
            <person name="Martin M.D."/>
            <person name="Gilbert T."/>
            <person name="Hodgins K."/>
            <person name="Battlay P."/>
            <person name="Petersen B."/>
            <person name="Wilson J."/>
        </authorList>
    </citation>
    <scope>NUCLEOTIDE SEQUENCE</scope>
    <source>
        <strain evidence="10">AA19_3_7</strain>
        <tissue evidence="10">Leaf</tissue>
    </source>
</reference>
<dbReference type="GO" id="GO:0005789">
    <property type="term" value="C:endoplasmic reticulum membrane"/>
    <property type="evidence" value="ECO:0007669"/>
    <property type="project" value="UniProtKB-SubCell"/>
</dbReference>
<evidence type="ECO:0000256" key="7">
    <source>
        <dbReference type="ARBA" id="ARBA00023136"/>
    </source>
</evidence>
<evidence type="ECO:0000256" key="6">
    <source>
        <dbReference type="ARBA" id="ARBA00022989"/>
    </source>
</evidence>
<evidence type="ECO:0000313" key="10">
    <source>
        <dbReference type="EMBL" id="KAI7727059.1"/>
    </source>
</evidence>
<name>A0AAD5G338_AMBAR</name>
<feature type="region of interest" description="Disordered" evidence="8">
    <location>
        <begin position="1"/>
        <end position="31"/>
    </location>
</feature>
<keyword evidence="6 9" id="KW-1133">Transmembrane helix</keyword>
<gene>
    <name evidence="10" type="ORF">M8C21_012160</name>
</gene>
<dbReference type="Pfam" id="PF06417">
    <property type="entry name" value="EMC4"/>
    <property type="match status" value="1"/>
</dbReference>
<evidence type="ECO:0000256" key="9">
    <source>
        <dbReference type="SAM" id="Phobius"/>
    </source>
</evidence>
<dbReference type="Proteomes" id="UP001206925">
    <property type="component" value="Unassembled WGS sequence"/>
</dbReference>
<feature type="non-terminal residue" evidence="10">
    <location>
        <position position="568"/>
    </location>
</feature>